<dbReference type="PANTHER" id="PTHR33797:SF2">
    <property type="entry name" value="ORGANIC HYDROPEROXIDE RESISTANCE PROTEIN-LIKE"/>
    <property type="match status" value="1"/>
</dbReference>
<evidence type="ECO:0000256" key="1">
    <source>
        <dbReference type="ARBA" id="ARBA00007378"/>
    </source>
</evidence>
<comment type="similarity">
    <text evidence="1">Belongs to the OsmC/Ohr family.</text>
</comment>
<evidence type="ECO:0000313" key="2">
    <source>
        <dbReference type="EMBL" id="EHR36495.1"/>
    </source>
</evidence>
<dbReference type="InterPro" id="IPR036102">
    <property type="entry name" value="OsmC/Ohrsf"/>
</dbReference>
<dbReference type="InterPro" id="IPR019953">
    <property type="entry name" value="OHR"/>
</dbReference>
<dbReference type="PANTHER" id="PTHR33797">
    <property type="entry name" value="ORGANIC HYDROPEROXIDE RESISTANCE PROTEIN-LIKE"/>
    <property type="match status" value="1"/>
</dbReference>
<dbReference type="GO" id="GO:0006979">
    <property type="term" value="P:response to oxidative stress"/>
    <property type="evidence" value="ECO:0007669"/>
    <property type="project" value="InterPro"/>
</dbReference>
<dbReference type="HOGENOM" id="CLU_106355_4_0_9"/>
<dbReference type="SUPFAM" id="SSF82784">
    <property type="entry name" value="OsmC-like"/>
    <property type="match status" value="1"/>
</dbReference>
<dbReference type="STRING" id="883113.HMPREF9708_01167"/>
<reference evidence="2 3" key="1">
    <citation type="submission" date="2012-01" db="EMBL/GenBank/DDBJ databases">
        <title>The Genome Sequence of Facklamia languida CCUG 37842.</title>
        <authorList>
            <consortium name="The Broad Institute Genome Sequencing Platform"/>
            <person name="Earl A."/>
            <person name="Ward D."/>
            <person name="Feldgarden M."/>
            <person name="Gevers D."/>
            <person name="Huys G."/>
            <person name="Young S.K."/>
            <person name="Zeng Q."/>
            <person name="Gargeya S."/>
            <person name="Fitzgerald M."/>
            <person name="Haas B."/>
            <person name="Abouelleil A."/>
            <person name="Alvarado L."/>
            <person name="Arachchi H.M."/>
            <person name="Berlin A."/>
            <person name="Chapman S.B."/>
            <person name="Gearin G."/>
            <person name="Goldberg J."/>
            <person name="Griggs A."/>
            <person name="Gujja S."/>
            <person name="Hansen M."/>
            <person name="Heiman D."/>
            <person name="Howarth C."/>
            <person name="Larimer J."/>
            <person name="Lui A."/>
            <person name="MacDonald P.J.P."/>
            <person name="McCowen C."/>
            <person name="Montmayeur A."/>
            <person name="Murphy C."/>
            <person name="Neiman D."/>
            <person name="Pearson M."/>
            <person name="Priest M."/>
            <person name="Roberts A."/>
            <person name="Saif S."/>
            <person name="Shea T."/>
            <person name="Sisk P."/>
            <person name="Stolte C."/>
            <person name="Sykes S."/>
            <person name="Wortman J."/>
            <person name="Nusbaum C."/>
            <person name="Birren B."/>
        </authorList>
    </citation>
    <scope>NUCLEOTIDE SEQUENCE [LARGE SCALE GENOMIC DNA]</scope>
    <source>
        <strain evidence="2 3">CCUG 37842</strain>
    </source>
</reference>
<dbReference type="Proteomes" id="UP000006190">
    <property type="component" value="Unassembled WGS sequence"/>
</dbReference>
<dbReference type="Pfam" id="PF02566">
    <property type="entry name" value="OsmC"/>
    <property type="match status" value="1"/>
</dbReference>
<dbReference type="AlphaFoldDB" id="H3NJX8"/>
<evidence type="ECO:0000313" key="3">
    <source>
        <dbReference type="Proteomes" id="UP000006190"/>
    </source>
</evidence>
<accession>H3NJX8</accession>
<gene>
    <name evidence="2" type="ORF">HMPREF9708_01167</name>
</gene>
<organism evidence="2 3">
    <name type="scientific">Facklamia languida CCUG 37842</name>
    <dbReference type="NCBI Taxonomy" id="883113"/>
    <lineage>
        <taxon>Bacteria</taxon>
        <taxon>Bacillati</taxon>
        <taxon>Bacillota</taxon>
        <taxon>Bacilli</taxon>
        <taxon>Lactobacillales</taxon>
        <taxon>Aerococcaceae</taxon>
        <taxon>Facklamia</taxon>
    </lineage>
</organism>
<dbReference type="EMBL" id="AGEG01000014">
    <property type="protein sequence ID" value="EHR36495.1"/>
    <property type="molecule type" value="Genomic_DNA"/>
</dbReference>
<dbReference type="PATRIC" id="fig|883113.3.peg.1162"/>
<dbReference type="InterPro" id="IPR015946">
    <property type="entry name" value="KH_dom-like_a/b"/>
</dbReference>
<name>H3NJX8_9LACT</name>
<evidence type="ECO:0008006" key="4">
    <source>
        <dbReference type="Google" id="ProtNLM"/>
    </source>
</evidence>
<proteinExistence type="inferred from homology"/>
<comment type="caution">
    <text evidence="2">The sequence shown here is derived from an EMBL/GenBank/DDBJ whole genome shotgun (WGS) entry which is preliminary data.</text>
</comment>
<protein>
    <recommendedName>
        <fullName evidence="4">Peroxiredoxin, Ohr subfamily</fullName>
    </recommendedName>
</protein>
<dbReference type="Gene3D" id="3.30.300.20">
    <property type="match status" value="1"/>
</dbReference>
<dbReference type="eggNOG" id="COG1764">
    <property type="taxonomic scope" value="Bacteria"/>
</dbReference>
<dbReference type="InterPro" id="IPR003718">
    <property type="entry name" value="OsmC/Ohr_fam"/>
</dbReference>
<dbReference type="OrthoDB" id="9797508at2"/>
<keyword evidence="3" id="KW-1185">Reference proteome</keyword>
<sequence>MDLFQNKALYHTEIVNADGLPGQVYVDEPHGLRLPVSSPLDSQAVGTNPEQLIGMALATCLNATIQAEEDRRGIPHQSQVRVVVELSKGSQGFEFFVDGQIMLPHLEQNQAEEFLKIAERRCPVSKLLAGSPNVKIRLVSPSN</sequence>
<dbReference type="RefSeq" id="WP_006309350.1">
    <property type="nucleotide sequence ID" value="NZ_JH601133.1"/>
</dbReference>